<accession>A0AAV2I2N4</accession>
<gene>
    <name evidence="1" type="ORF">GSLYS_00014077001</name>
</gene>
<dbReference type="AlphaFoldDB" id="A0AAV2I2N4"/>
<dbReference type="Proteomes" id="UP001497497">
    <property type="component" value="Unassembled WGS sequence"/>
</dbReference>
<reference evidence="1 2" key="1">
    <citation type="submission" date="2024-04" db="EMBL/GenBank/DDBJ databases">
        <authorList>
            <consortium name="Genoscope - CEA"/>
            <person name="William W."/>
        </authorList>
    </citation>
    <scope>NUCLEOTIDE SEQUENCE [LARGE SCALE GENOMIC DNA]</scope>
</reference>
<organism evidence="1 2">
    <name type="scientific">Lymnaea stagnalis</name>
    <name type="common">Great pond snail</name>
    <name type="synonym">Helix stagnalis</name>
    <dbReference type="NCBI Taxonomy" id="6523"/>
    <lineage>
        <taxon>Eukaryota</taxon>
        <taxon>Metazoa</taxon>
        <taxon>Spiralia</taxon>
        <taxon>Lophotrochozoa</taxon>
        <taxon>Mollusca</taxon>
        <taxon>Gastropoda</taxon>
        <taxon>Heterobranchia</taxon>
        <taxon>Euthyneura</taxon>
        <taxon>Panpulmonata</taxon>
        <taxon>Hygrophila</taxon>
        <taxon>Lymnaeoidea</taxon>
        <taxon>Lymnaeidae</taxon>
        <taxon>Lymnaea</taxon>
    </lineage>
</organism>
<evidence type="ECO:0000313" key="1">
    <source>
        <dbReference type="EMBL" id="CAL1540428.1"/>
    </source>
</evidence>
<keyword evidence="2" id="KW-1185">Reference proteome</keyword>
<sequence>MTTVGKNILFFCNVGKLPSCIAFCLNTETKLMRKLSALGGVDGQIVSFKDEQATYLLSENGSLLKFVDTSSKPSIQFMTKLWGFTWGITGALVYRKELFLFGKPNKKIEGISLPCGQAYCPVDDATKKLWPWSTSLPGYFEQIKVVSIESRSKCFPVIVPKKWMSDQSLYPKTA</sequence>
<proteinExistence type="predicted"/>
<dbReference type="EMBL" id="CAXITT010000381">
    <property type="protein sequence ID" value="CAL1540428.1"/>
    <property type="molecule type" value="Genomic_DNA"/>
</dbReference>
<evidence type="ECO:0000313" key="2">
    <source>
        <dbReference type="Proteomes" id="UP001497497"/>
    </source>
</evidence>
<comment type="caution">
    <text evidence="1">The sequence shown here is derived from an EMBL/GenBank/DDBJ whole genome shotgun (WGS) entry which is preliminary data.</text>
</comment>
<protein>
    <submittedName>
        <fullName evidence="1">Uncharacterized protein</fullName>
    </submittedName>
</protein>
<name>A0AAV2I2N4_LYMST</name>